<name>A0A7J6A8B1_AMEME</name>
<dbReference type="Proteomes" id="UP000593565">
    <property type="component" value="Unassembled WGS sequence"/>
</dbReference>
<accession>A0A7J6A8B1</accession>
<comment type="caution">
    <text evidence="1">The sequence shown here is derived from an EMBL/GenBank/DDBJ whole genome shotgun (WGS) entry which is preliminary data.</text>
</comment>
<keyword evidence="2" id="KW-1185">Reference proteome</keyword>
<reference evidence="1 2" key="1">
    <citation type="submission" date="2020-02" db="EMBL/GenBank/DDBJ databases">
        <title>A chromosome-scale genome assembly of the black bullhead catfish (Ameiurus melas).</title>
        <authorList>
            <person name="Wen M."/>
            <person name="Zham M."/>
            <person name="Cabau C."/>
            <person name="Klopp C."/>
            <person name="Donnadieu C."/>
            <person name="Roques C."/>
            <person name="Bouchez O."/>
            <person name="Lampietro C."/>
            <person name="Jouanno E."/>
            <person name="Herpin A."/>
            <person name="Louis A."/>
            <person name="Berthelot C."/>
            <person name="Parey E."/>
            <person name="Roest-Crollius H."/>
            <person name="Braasch I."/>
            <person name="Postlethwait J."/>
            <person name="Robinson-Rechavi M."/>
            <person name="Echchiki A."/>
            <person name="Begum T."/>
            <person name="Montfort J."/>
            <person name="Schartl M."/>
            <person name="Bobe J."/>
            <person name="Guiguen Y."/>
        </authorList>
    </citation>
    <scope>NUCLEOTIDE SEQUENCE [LARGE SCALE GENOMIC DNA]</scope>
    <source>
        <strain evidence="1">M_S1</strain>
        <tissue evidence="1">Blood</tissue>
    </source>
</reference>
<protein>
    <submittedName>
        <fullName evidence="1">Uncharacterized protein</fullName>
    </submittedName>
</protein>
<evidence type="ECO:0000313" key="2">
    <source>
        <dbReference type="Proteomes" id="UP000593565"/>
    </source>
</evidence>
<proteinExistence type="predicted"/>
<gene>
    <name evidence="1" type="ORF">AMELA_G00189270</name>
</gene>
<organism evidence="1 2">
    <name type="scientific">Ameiurus melas</name>
    <name type="common">Black bullhead</name>
    <name type="synonym">Silurus melas</name>
    <dbReference type="NCBI Taxonomy" id="219545"/>
    <lineage>
        <taxon>Eukaryota</taxon>
        <taxon>Metazoa</taxon>
        <taxon>Chordata</taxon>
        <taxon>Craniata</taxon>
        <taxon>Vertebrata</taxon>
        <taxon>Euteleostomi</taxon>
        <taxon>Actinopterygii</taxon>
        <taxon>Neopterygii</taxon>
        <taxon>Teleostei</taxon>
        <taxon>Ostariophysi</taxon>
        <taxon>Siluriformes</taxon>
        <taxon>Ictaluridae</taxon>
        <taxon>Ameiurus</taxon>
    </lineage>
</organism>
<evidence type="ECO:0000313" key="1">
    <source>
        <dbReference type="EMBL" id="KAF4079102.1"/>
    </source>
</evidence>
<dbReference type="EMBL" id="JAAGNN010000016">
    <property type="protein sequence ID" value="KAF4079102.1"/>
    <property type="molecule type" value="Genomic_DNA"/>
</dbReference>
<sequence length="75" mass="8518">MIKAQQSRDLCPNTWLYGALPPAFLQHPRMEISSEAALLDLSREIPNSQQAYSEISSYLSVCEIGWCHPKDRLLV</sequence>
<dbReference type="AlphaFoldDB" id="A0A7J6A8B1"/>